<accession>A0A0C2IPD5</accession>
<protein>
    <submittedName>
        <fullName evidence="1">Uncharacterized protein</fullName>
    </submittedName>
</protein>
<keyword evidence="2" id="KW-1185">Reference proteome</keyword>
<evidence type="ECO:0000313" key="2">
    <source>
        <dbReference type="Proteomes" id="UP000031575"/>
    </source>
</evidence>
<dbReference type="GeneID" id="63681879"/>
<dbReference type="AlphaFoldDB" id="A0A0C2IPD5"/>
<sequence>MELDHWSVCVLLLWDNGTRPRELPEGQVNGGALIADGGVEQGEVRGGEVADSPECHDKMKINVDGRFAVPDR</sequence>
<comment type="caution">
    <text evidence="1">The sequence shown here is derived from an EMBL/GenBank/DDBJ whole genome shotgun (WGS) entry which is preliminary data.</text>
</comment>
<dbReference type="RefSeq" id="XP_040614942.1">
    <property type="nucleotide sequence ID" value="XM_040766958.1"/>
</dbReference>
<organism evidence="1 2">
    <name type="scientific">Sporothrix brasiliensis 5110</name>
    <dbReference type="NCBI Taxonomy" id="1398154"/>
    <lineage>
        <taxon>Eukaryota</taxon>
        <taxon>Fungi</taxon>
        <taxon>Dikarya</taxon>
        <taxon>Ascomycota</taxon>
        <taxon>Pezizomycotina</taxon>
        <taxon>Sordariomycetes</taxon>
        <taxon>Sordariomycetidae</taxon>
        <taxon>Ophiostomatales</taxon>
        <taxon>Ophiostomataceae</taxon>
        <taxon>Sporothrix</taxon>
    </lineage>
</organism>
<dbReference type="Proteomes" id="UP000031575">
    <property type="component" value="Unassembled WGS sequence"/>
</dbReference>
<name>A0A0C2IPD5_9PEZI</name>
<evidence type="ECO:0000313" key="1">
    <source>
        <dbReference type="EMBL" id="KIH86932.1"/>
    </source>
</evidence>
<reference evidence="1 2" key="1">
    <citation type="journal article" date="2014" name="BMC Genomics">
        <title>Comparative genomics of the major fungal agents of human and animal Sporotrichosis: Sporothrix schenckii and Sporothrix brasiliensis.</title>
        <authorList>
            <person name="Teixeira M.M."/>
            <person name="de Almeida L.G."/>
            <person name="Kubitschek-Barreira P."/>
            <person name="Alves F.L."/>
            <person name="Kioshima E.S."/>
            <person name="Abadio A.K."/>
            <person name="Fernandes L."/>
            <person name="Derengowski L.S."/>
            <person name="Ferreira K.S."/>
            <person name="Souza R.C."/>
            <person name="Ruiz J.C."/>
            <person name="de Andrade N.C."/>
            <person name="Paes H.C."/>
            <person name="Nicola A.M."/>
            <person name="Albuquerque P."/>
            <person name="Gerber A.L."/>
            <person name="Martins V.P."/>
            <person name="Peconick L.D."/>
            <person name="Neto A.V."/>
            <person name="Chaucanez C.B."/>
            <person name="Silva P.A."/>
            <person name="Cunha O.L."/>
            <person name="de Oliveira F.F."/>
            <person name="dos Santos T.C."/>
            <person name="Barros A.L."/>
            <person name="Soares M.A."/>
            <person name="de Oliveira L.M."/>
            <person name="Marini M.M."/>
            <person name="Villalobos-Duno H."/>
            <person name="Cunha M.M."/>
            <person name="de Hoog S."/>
            <person name="da Silveira J.F."/>
            <person name="Henrissat B."/>
            <person name="Nino-Vega G.A."/>
            <person name="Cisalpino P.S."/>
            <person name="Mora-Montes H.M."/>
            <person name="Almeida S.R."/>
            <person name="Stajich J.E."/>
            <person name="Lopes-Bezerra L.M."/>
            <person name="Vasconcelos A.T."/>
            <person name="Felipe M.S."/>
        </authorList>
    </citation>
    <scope>NUCLEOTIDE SEQUENCE [LARGE SCALE GENOMIC DNA]</scope>
    <source>
        <strain evidence="1 2">5110</strain>
    </source>
</reference>
<dbReference type="EMBL" id="AWTV01000011">
    <property type="protein sequence ID" value="KIH86932.1"/>
    <property type="molecule type" value="Genomic_DNA"/>
</dbReference>
<proteinExistence type="predicted"/>
<gene>
    <name evidence="1" type="ORF">SPBR_08720</name>
</gene>
<dbReference type="VEuPathDB" id="FungiDB:SPBR_08720"/>
<dbReference type="HOGENOM" id="CLU_2723857_0_0_1"/>